<organism evidence="1 2">
    <name type="scientific">Larkinella punicea</name>
    <dbReference type="NCBI Taxonomy" id="2315727"/>
    <lineage>
        <taxon>Bacteria</taxon>
        <taxon>Pseudomonadati</taxon>
        <taxon>Bacteroidota</taxon>
        <taxon>Cytophagia</taxon>
        <taxon>Cytophagales</taxon>
        <taxon>Spirosomataceae</taxon>
        <taxon>Larkinella</taxon>
    </lineage>
</organism>
<accession>A0A368JGY0</accession>
<evidence type="ECO:0000313" key="1">
    <source>
        <dbReference type="EMBL" id="RCR66919.1"/>
    </source>
</evidence>
<gene>
    <name evidence="1" type="ORF">DUE52_24270</name>
</gene>
<sequence>MTATSAAVLPAFLASCSDHKIPPGVGAGDPEEAPLTNFELYSAAQNLLHMNAWVEDVYLYTGNYEQYVLAILKSGEKPTEWKDFIIDILTEIATGILEVAAGEIPGAGPAIAIVSDIIKKWTTGDKPANLDAEFAEFKLGHLQMQIAISNTLLKLADETDDYKNLREGFGKDVELNGKTYSLRDLATSQFPTVKQGDEYTALRTAAYDRFRKYIWNVMIMKAGKMTYSALWSRSNESYDSPTQYARDVHYSDGRYKSTYLRGWYDWFGNLFYYRYFYFEFDGRELSSEAAKELFKDDTPEHIINPDGLFTRDYVFKQFHKEQPDWFGYHELRKDLLKTKGFTSGDKSFGFDPAADHADLTGGDFPLLIKR</sequence>
<comment type="caution">
    <text evidence="1">The sequence shown here is derived from an EMBL/GenBank/DDBJ whole genome shotgun (WGS) entry which is preliminary data.</text>
</comment>
<keyword evidence="2" id="KW-1185">Reference proteome</keyword>
<proteinExistence type="predicted"/>
<dbReference type="AlphaFoldDB" id="A0A368JGY0"/>
<dbReference type="Proteomes" id="UP000253383">
    <property type="component" value="Unassembled WGS sequence"/>
</dbReference>
<protein>
    <submittedName>
        <fullName evidence="1">Uncharacterized protein</fullName>
    </submittedName>
</protein>
<dbReference type="EMBL" id="QOWE01000023">
    <property type="protein sequence ID" value="RCR66919.1"/>
    <property type="molecule type" value="Genomic_DNA"/>
</dbReference>
<evidence type="ECO:0000313" key="2">
    <source>
        <dbReference type="Proteomes" id="UP000253383"/>
    </source>
</evidence>
<name>A0A368JGY0_9BACT</name>
<reference evidence="1 2" key="1">
    <citation type="submission" date="2018-07" db="EMBL/GenBank/DDBJ databases">
        <title>Genome analysis of Larkinella rosea.</title>
        <authorList>
            <person name="Zhou Z."/>
            <person name="Wang G."/>
        </authorList>
    </citation>
    <scope>NUCLEOTIDE SEQUENCE [LARGE SCALE GENOMIC DNA]</scope>
    <source>
        <strain evidence="2">zzj9</strain>
    </source>
</reference>